<dbReference type="PROSITE" id="PS50109">
    <property type="entry name" value="HIS_KIN"/>
    <property type="match status" value="1"/>
</dbReference>
<name>A0A1E3X6P1_9BACT</name>
<dbReference type="SMART" id="SM00086">
    <property type="entry name" value="PAC"/>
    <property type="match status" value="2"/>
</dbReference>
<dbReference type="SUPFAM" id="SSF55785">
    <property type="entry name" value="PYP-like sensor domain (PAS domain)"/>
    <property type="match status" value="2"/>
</dbReference>
<feature type="modified residue" description="4-aspartylphosphate" evidence="9">
    <location>
        <position position="59"/>
    </location>
</feature>
<comment type="catalytic activity">
    <reaction evidence="1">
        <text>ATP + protein L-histidine = ADP + protein N-phospho-L-histidine.</text>
        <dbReference type="EC" id="2.7.13.3"/>
    </reaction>
</comment>
<dbReference type="SMART" id="SM00448">
    <property type="entry name" value="REC"/>
    <property type="match status" value="1"/>
</dbReference>
<dbReference type="Gene3D" id="1.10.287.130">
    <property type="match status" value="1"/>
</dbReference>
<evidence type="ECO:0000259" key="10">
    <source>
        <dbReference type="PROSITE" id="PS50109"/>
    </source>
</evidence>
<dbReference type="Proteomes" id="UP000094056">
    <property type="component" value="Unassembled WGS sequence"/>
</dbReference>
<proteinExistence type="predicted"/>
<dbReference type="PROSITE" id="PS50110">
    <property type="entry name" value="RESPONSE_REGULATORY"/>
    <property type="match status" value="1"/>
</dbReference>
<dbReference type="Gene3D" id="3.30.450.20">
    <property type="entry name" value="PAS domain"/>
    <property type="match status" value="2"/>
</dbReference>
<dbReference type="Gene3D" id="3.40.50.2300">
    <property type="match status" value="1"/>
</dbReference>
<dbReference type="InterPro" id="IPR000700">
    <property type="entry name" value="PAS-assoc_C"/>
</dbReference>
<keyword evidence="8" id="KW-0902">Two-component regulatory system</keyword>
<dbReference type="Pfam" id="PF00512">
    <property type="entry name" value="HisKA"/>
    <property type="match status" value="1"/>
</dbReference>
<dbReference type="Gene3D" id="3.30.565.10">
    <property type="entry name" value="Histidine kinase-like ATPase, C-terminal domain"/>
    <property type="match status" value="1"/>
</dbReference>
<evidence type="ECO:0000313" key="15">
    <source>
        <dbReference type="Proteomes" id="UP000094056"/>
    </source>
</evidence>
<feature type="domain" description="PAC" evidence="13">
    <location>
        <begin position="208"/>
        <end position="264"/>
    </location>
</feature>
<dbReference type="AlphaFoldDB" id="A0A1E3X6P1"/>
<dbReference type="Pfam" id="PF00072">
    <property type="entry name" value="Response_reg"/>
    <property type="match status" value="1"/>
</dbReference>
<dbReference type="InterPro" id="IPR001789">
    <property type="entry name" value="Sig_transdc_resp-reg_receiver"/>
</dbReference>
<dbReference type="SMART" id="SM00388">
    <property type="entry name" value="HisKA"/>
    <property type="match status" value="1"/>
</dbReference>
<feature type="domain" description="PAS" evidence="12">
    <location>
        <begin position="272"/>
        <end position="343"/>
    </location>
</feature>
<evidence type="ECO:0000259" key="11">
    <source>
        <dbReference type="PROSITE" id="PS50110"/>
    </source>
</evidence>
<keyword evidence="4" id="KW-0808">Transferase</keyword>
<dbReference type="PANTHER" id="PTHR43065">
    <property type="entry name" value="SENSOR HISTIDINE KINASE"/>
    <property type="match status" value="1"/>
</dbReference>
<dbReference type="InterPro" id="IPR035965">
    <property type="entry name" value="PAS-like_dom_sf"/>
</dbReference>
<dbReference type="Pfam" id="PF08448">
    <property type="entry name" value="PAS_4"/>
    <property type="match status" value="1"/>
</dbReference>
<dbReference type="SUPFAM" id="SSF52172">
    <property type="entry name" value="CheY-like"/>
    <property type="match status" value="1"/>
</dbReference>
<dbReference type="EMBL" id="MAYW01000129">
    <property type="protein sequence ID" value="ODS31275.1"/>
    <property type="molecule type" value="Genomic_DNA"/>
</dbReference>
<evidence type="ECO:0000256" key="9">
    <source>
        <dbReference type="PROSITE-ProRule" id="PRU00169"/>
    </source>
</evidence>
<dbReference type="CDD" id="cd00082">
    <property type="entry name" value="HisKA"/>
    <property type="match status" value="1"/>
</dbReference>
<protein>
    <recommendedName>
        <fullName evidence="2">histidine kinase</fullName>
        <ecNumber evidence="2">2.7.13.3</ecNumber>
    </recommendedName>
</protein>
<feature type="non-terminal residue" evidence="14">
    <location>
        <position position="556"/>
    </location>
</feature>
<dbReference type="InterPro" id="IPR011006">
    <property type="entry name" value="CheY-like_superfamily"/>
</dbReference>
<keyword evidence="3 9" id="KW-0597">Phosphoprotein</keyword>
<dbReference type="EC" id="2.7.13.3" evidence="2"/>
<evidence type="ECO:0000256" key="4">
    <source>
        <dbReference type="ARBA" id="ARBA00022679"/>
    </source>
</evidence>
<feature type="domain" description="Response regulatory" evidence="11">
    <location>
        <begin position="8"/>
        <end position="120"/>
    </location>
</feature>
<evidence type="ECO:0000256" key="7">
    <source>
        <dbReference type="ARBA" id="ARBA00022840"/>
    </source>
</evidence>
<evidence type="ECO:0000256" key="2">
    <source>
        <dbReference type="ARBA" id="ARBA00012438"/>
    </source>
</evidence>
<dbReference type="InterPro" id="IPR000014">
    <property type="entry name" value="PAS"/>
</dbReference>
<dbReference type="InterPro" id="IPR036890">
    <property type="entry name" value="HATPase_C_sf"/>
</dbReference>
<dbReference type="PROSITE" id="PS50113">
    <property type="entry name" value="PAC"/>
    <property type="match status" value="2"/>
</dbReference>
<evidence type="ECO:0000256" key="6">
    <source>
        <dbReference type="ARBA" id="ARBA00022777"/>
    </source>
</evidence>
<dbReference type="Pfam" id="PF13426">
    <property type="entry name" value="PAS_9"/>
    <property type="match status" value="1"/>
</dbReference>
<dbReference type="InterPro" id="IPR005467">
    <property type="entry name" value="His_kinase_dom"/>
</dbReference>
<dbReference type="PATRIC" id="fig|1872076.5.peg.4277"/>
<keyword evidence="6" id="KW-0418">Kinase</keyword>
<comment type="caution">
    <text evidence="14">The sequence shown here is derived from an EMBL/GenBank/DDBJ whole genome shotgun (WGS) entry which is preliminary data.</text>
</comment>
<evidence type="ECO:0000259" key="13">
    <source>
        <dbReference type="PROSITE" id="PS50113"/>
    </source>
</evidence>
<organism evidence="14 15">
    <name type="scientific">Candidatus Scalindua rubra</name>
    <dbReference type="NCBI Taxonomy" id="1872076"/>
    <lineage>
        <taxon>Bacteria</taxon>
        <taxon>Pseudomonadati</taxon>
        <taxon>Planctomycetota</taxon>
        <taxon>Candidatus Brocadiia</taxon>
        <taxon>Candidatus Brocadiales</taxon>
        <taxon>Candidatus Scalinduaceae</taxon>
        <taxon>Candidatus Scalindua</taxon>
    </lineage>
</organism>
<dbReference type="CDD" id="cd00156">
    <property type="entry name" value="REC"/>
    <property type="match status" value="1"/>
</dbReference>
<dbReference type="PROSITE" id="PS50112">
    <property type="entry name" value="PAS"/>
    <property type="match status" value="2"/>
</dbReference>
<gene>
    <name evidence="14" type="ORF">SCARUB_03595</name>
</gene>
<dbReference type="SUPFAM" id="SSF55874">
    <property type="entry name" value="ATPase domain of HSP90 chaperone/DNA topoisomerase II/histidine kinase"/>
    <property type="match status" value="1"/>
</dbReference>
<keyword evidence="7" id="KW-0067">ATP-binding</keyword>
<dbReference type="InterPro" id="IPR003661">
    <property type="entry name" value="HisK_dim/P_dom"/>
</dbReference>
<feature type="domain" description="Histidine kinase" evidence="10">
    <location>
        <begin position="418"/>
        <end position="556"/>
    </location>
</feature>
<keyword evidence="5" id="KW-0547">Nucleotide-binding</keyword>
<dbReference type="SMART" id="SM00091">
    <property type="entry name" value="PAS"/>
    <property type="match status" value="2"/>
</dbReference>
<sequence>MMDEKRIYILNVEDERVDHMALMRMVMKKGLPYDVDLAATIVEAIELLEKNRYHIILIDHRMPDGTGLDLLKKLKDVPSIIVTGSGDEKVAVKAMKGGAYDYIIKDPGGGYLECLPATIDKVLQTIQVELENRKLFQQISEAKKDWENTFDSISDLISILDEDFNIIRCNKAVARKFNLKSEDIIGKKCYEVFHGTDKPLPNCTYVLSRQSLRPITEEIEDSQMGGIFIISSFPRLDERGKFIGCVQIIRDITKQKEIEKQEQILLERIKESEEKYRELFEIVTDGIVFTDLEGNVLDCNKGFLDMLGYSIEEIRTKNYRDIIHAEWHDMKEKINKEQIMKRGHSEVYELQYIKKDGTVFPISVRSWLIKDEEGKAKGMWCIIRDITEYKQFEKEKQDIQKKMMVTSKLTSLGEIATGMAHEINQPLTYISSFIQGLKIDLKENTIDKNELKKELEVSYRQVGRIDEIIQHLRTFGRRDDIVNQRVCIETVLNNSLLLMGERIRLKNIELVKNIETDLPMVSVRSNHFEQVFINLFQNAVDAFKDKTEHAEIRVDI</sequence>
<evidence type="ECO:0000259" key="12">
    <source>
        <dbReference type="PROSITE" id="PS50112"/>
    </source>
</evidence>
<reference evidence="14 15" key="1">
    <citation type="submission" date="2016-07" db="EMBL/GenBank/DDBJ databases">
        <title>Draft genome of Scalindua rubra, obtained from a brine-seawater interface in the Red Sea, sheds light on salt adaptation in anammox bacteria.</title>
        <authorList>
            <person name="Speth D.R."/>
            <person name="Lagkouvardos I."/>
            <person name="Wang Y."/>
            <person name="Qian P.-Y."/>
            <person name="Dutilh B.E."/>
            <person name="Jetten M.S."/>
        </authorList>
    </citation>
    <scope>NUCLEOTIDE SEQUENCE [LARGE SCALE GENOMIC DNA]</scope>
    <source>
        <strain evidence="14">BSI-1</strain>
    </source>
</reference>
<feature type="domain" description="PAS" evidence="12">
    <location>
        <begin position="142"/>
        <end position="198"/>
    </location>
</feature>
<evidence type="ECO:0000256" key="8">
    <source>
        <dbReference type="ARBA" id="ARBA00023012"/>
    </source>
</evidence>
<feature type="domain" description="PAC" evidence="13">
    <location>
        <begin position="346"/>
        <end position="398"/>
    </location>
</feature>
<evidence type="ECO:0000256" key="3">
    <source>
        <dbReference type="ARBA" id="ARBA00022553"/>
    </source>
</evidence>
<evidence type="ECO:0000256" key="1">
    <source>
        <dbReference type="ARBA" id="ARBA00000085"/>
    </source>
</evidence>
<dbReference type="GO" id="GO:0000155">
    <property type="term" value="F:phosphorelay sensor kinase activity"/>
    <property type="evidence" value="ECO:0007669"/>
    <property type="project" value="InterPro"/>
</dbReference>
<dbReference type="InterPro" id="IPR013656">
    <property type="entry name" value="PAS_4"/>
</dbReference>
<dbReference type="GO" id="GO:0005524">
    <property type="term" value="F:ATP binding"/>
    <property type="evidence" value="ECO:0007669"/>
    <property type="project" value="UniProtKB-KW"/>
</dbReference>
<accession>A0A1E3X6P1</accession>
<evidence type="ECO:0000256" key="5">
    <source>
        <dbReference type="ARBA" id="ARBA00022741"/>
    </source>
</evidence>
<dbReference type="CDD" id="cd00130">
    <property type="entry name" value="PAS"/>
    <property type="match status" value="2"/>
</dbReference>
<evidence type="ECO:0000313" key="14">
    <source>
        <dbReference type="EMBL" id="ODS31275.1"/>
    </source>
</evidence>
<dbReference type="NCBIfam" id="TIGR00229">
    <property type="entry name" value="sensory_box"/>
    <property type="match status" value="2"/>
</dbReference>
<dbReference type="InterPro" id="IPR001610">
    <property type="entry name" value="PAC"/>
</dbReference>
<dbReference type="PANTHER" id="PTHR43065:SF10">
    <property type="entry name" value="PEROXIDE STRESS-ACTIVATED HISTIDINE KINASE MAK3"/>
    <property type="match status" value="1"/>
</dbReference>